<feature type="active site" description="Proton donor" evidence="4">
    <location>
        <position position="102"/>
    </location>
</feature>
<dbReference type="InterPro" id="IPR006096">
    <property type="entry name" value="Glu/Leu/Phe/Val/Trp_DH_C"/>
</dbReference>
<organism evidence="9">
    <name type="scientific">uncultured Acidimicrobiales bacterium</name>
    <dbReference type="NCBI Taxonomy" id="310071"/>
    <lineage>
        <taxon>Bacteria</taxon>
        <taxon>Bacillati</taxon>
        <taxon>Actinomycetota</taxon>
        <taxon>Acidimicrobiia</taxon>
        <taxon>Acidimicrobiales</taxon>
        <taxon>environmental samples</taxon>
    </lineage>
</organism>
<dbReference type="Gene3D" id="3.40.50.720">
    <property type="entry name" value="NAD(P)-binding Rossmann-like Domain"/>
    <property type="match status" value="1"/>
</dbReference>
<reference evidence="9" key="1">
    <citation type="submission" date="2020-02" db="EMBL/GenBank/DDBJ databases">
        <authorList>
            <person name="Meier V. D."/>
        </authorList>
    </citation>
    <scope>NUCLEOTIDE SEQUENCE</scope>
    <source>
        <strain evidence="9">AVDCRST_MAG76</strain>
    </source>
</reference>
<dbReference type="InterPro" id="IPR033922">
    <property type="entry name" value="NAD_bind_Glu_DH"/>
</dbReference>
<comment type="similarity">
    <text evidence="1 3 7">Belongs to the Glu/Leu/Phe/Val dehydrogenases family.</text>
</comment>
<dbReference type="InterPro" id="IPR014362">
    <property type="entry name" value="Glu_DH"/>
</dbReference>
<protein>
    <recommendedName>
        <fullName evidence="3">Glutamate dehydrogenase</fullName>
    </recommendedName>
</protein>
<dbReference type="Gene3D" id="3.40.50.10860">
    <property type="entry name" value="Leucine Dehydrogenase, chain A, domain 1"/>
    <property type="match status" value="1"/>
</dbReference>
<dbReference type="SUPFAM" id="SSF53223">
    <property type="entry name" value="Aminoacid dehydrogenase-like, N-terminal domain"/>
    <property type="match status" value="1"/>
</dbReference>
<accession>A0A6J4H9S8</accession>
<feature type="binding site" evidence="5">
    <location>
        <position position="345"/>
    </location>
    <ligand>
        <name>substrate</name>
    </ligand>
</feature>
<dbReference type="SMART" id="SM00839">
    <property type="entry name" value="ELFV_dehydrog"/>
    <property type="match status" value="1"/>
</dbReference>
<dbReference type="PIRSF" id="PIRSF000185">
    <property type="entry name" value="Glu_DH"/>
    <property type="match status" value="1"/>
</dbReference>
<gene>
    <name evidence="9" type="ORF">AVDCRST_MAG76-482</name>
</gene>
<dbReference type="PRINTS" id="PR00082">
    <property type="entry name" value="GLFDHDRGNASE"/>
</dbReference>
<dbReference type="InterPro" id="IPR006097">
    <property type="entry name" value="Glu/Leu/Phe/Val/Trp_DH_dimer"/>
</dbReference>
<dbReference type="Pfam" id="PF02812">
    <property type="entry name" value="ELFV_dehydrog_N"/>
    <property type="match status" value="1"/>
</dbReference>
<dbReference type="PROSITE" id="PS00074">
    <property type="entry name" value="GLFV_DEHYDROGENASE"/>
    <property type="match status" value="1"/>
</dbReference>
<dbReference type="CDD" id="cd01076">
    <property type="entry name" value="NAD_bind_1_Glu_DH"/>
    <property type="match status" value="1"/>
</dbReference>
<dbReference type="PANTHER" id="PTHR11606">
    <property type="entry name" value="GLUTAMATE DEHYDROGENASE"/>
    <property type="match status" value="1"/>
</dbReference>
<evidence type="ECO:0000256" key="1">
    <source>
        <dbReference type="ARBA" id="ARBA00006382"/>
    </source>
</evidence>
<dbReference type="PANTHER" id="PTHR11606:SF13">
    <property type="entry name" value="GLUTAMATE DEHYDROGENASE 1, MITOCHONDRIAL"/>
    <property type="match status" value="1"/>
</dbReference>
<evidence type="ECO:0000256" key="3">
    <source>
        <dbReference type="PIRNR" id="PIRNR000185"/>
    </source>
</evidence>
<dbReference type="InterPro" id="IPR036291">
    <property type="entry name" value="NAD(P)-bd_dom_sf"/>
</dbReference>
<dbReference type="GO" id="GO:0004352">
    <property type="term" value="F:glutamate dehydrogenase (NAD+) activity"/>
    <property type="evidence" value="ECO:0007669"/>
    <property type="project" value="TreeGrafter"/>
</dbReference>
<proteinExistence type="inferred from homology"/>
<sequence length="412" mass="43007">MDAWDAVLERLDDAAKLTGIDPDIHRKLRTPKRVLEVAVPVRMDHGHLEVFTGWRVHHDTTRGPGKGGIRFHPGVDAREVTALAAGMTLKTAVAGLPFGGAKGGVRCDPRQLSLGELERLTRRYTVEIAPLLGPDLDIPAPDVNTDGRVMAWLLDTLAMMKGIDVSASVTGKPLSVGGTKGHSGATSTGVLVCARAAFKELGLDFVGGRAVVQGFGKVGGPLAFLLASAGMRVVAVSDVEGATYNQGGLDPAALADHVAAAGTVAGFDGGDVIKPDEIWEVPAELCVPAALAGSIDVAVAGRLRAPVVVEAANGPTTCDADHVLEDRGIHVVPDILANAGGVTASYFEWAQSRQGMQWEEDVLAGRLRRSMEVASADVWARAAQLEVSLRRAAFAVAVGRVAEAIAARGIFP</sequence>
<keyword evidence="5" id="KW-0520">NAD</keyword>
<keyword evidence="2 3" id="KW-0560">Oxidoreductase</keyword>
<evidence type="ECO:0000256" key="6">
    <source>
        <dbReference type="PIRSR" id="PIRSR000185-3"/>
    </source>
</evidence>
<dbReference type="InterPro" id="IPR033524">
    <property type="entry name" value="Glu/Leu/Phe/Val_DH_AS"/>
</dbReference>
<dbReference type="GO" id="GO:0000166">
    <property type="term" value="F:nucleotide binding"/>
    <property type="evidence" value="ECO:0007669"/>
    <property type="project" value="UniProtKB-KW"/>
</dbReference>
<dbReference type="InterPro" id="IPR046346">
    <property type="entry name" value="Aminoacid_DH-like_N_sf"/>
</dbReference>
<dbReference type="SUPFAM" id="SSF51735">
    <property type="entry name" value="NAD(P)-binding Rossmann-fold domains"/>
    <property type="match status" value="1"/>
</dbReference>
<evidence type="ECO:0000313" key="9">
    <source>
        <dbReference type="EMBL" id="CAA9217250.1"/>
    </source>
</evidence>
<dbReference type="InterPro" id="IPR006095">
    <property type="entry name" value="Glu/Leu/Phe/Val/Trp_DH"/>
</dbReference>
<evidence type="ECO:0000259" key="8">
    <source>
        <dbReference type="SMART" id="SM00839"/>
    </source>
</evidence>
<evidence type="ECO:0000256" key="5">
    <source>
        <dbReference type="PIRSR" id="PIRSR000185-2"/>
    </source>
</evidence>
<dbReference type="Pfam" id="PF00208">
    <property type="entry name" value="ELFV_dehydrog"/>
    <property type="match status" value="1"/>
</dbReference>
<dbReference type="AlphaFoldDB" id="A0A6J4H9S8"/>
<feature type="binding site" evidence="5">
    <location>
        <position position="66"/>
    </location>
    <ligand>
        <name>substrate</name>
    </ligand>
</feature>
<evidence type="ECO:0000256" key="2">
    <source>
        <dbReference type="ARBA" id="ARBA00023002"/>
    </source>
</evidence>
<evidence type="ECO:0000256" key="7">
    <source>
        <dbReference type="RuleBase" id="RU004417"/>
    </source>
</evidence>
<feature type="domain" description="Glutamate/phenylalanine/leucine/valine/L-tryptophan dehydrogenase C-terminal" evidence="8">
    <location>
        <begin position="179"/>
        <end position="409"/>
    </location>
</feature>
<evidence type="ECO:0000256" key="4">
    <source>
        <dbReference type="PIRSR" id="PIRSR000185-1"/>
    </source>
</evidence>
<keyword evidence="5" id="KW-0547">Nucleotide-binding</keyword>
<dbReference type="GO" id="GO:0006538">
    <property type="term" value="P:L-glutamate catabolic process"/>
    <property type="evidence" value="ECO:0007669"/>
    <property type="project" value="TreeGrafter"/>
</dbReference>
<dbReference type="EMBL" id="CADCSZ010000031">
    <property type="protein sequence ID" value="CAA9217250.1"/>
    <property type="molecule type" value="Genomic_DNA"/>
</dbReference>
<feature type="site" description="Important for catalysis" evidence="6">
    <location>
        <position position="142"/>
    </location>
</feature>
<feature type="binding site" evidence="5">
    <location>
        <position position="90"/>
    </location>
    <ligand>
        <name>substrate</name>
    </ligand>
</feature>
<name>A0A6J4H9S8_9ACTN</name>
<feature type="binding site" evidence="5">
    <location>
        <position position="186"/>
    </location>
    <ligand>
        <name>NAD(+)</name>
        <dbReference type="ChEBI" id="CHEBI:57540"/>
    </ligand>
</feature>